<proteinExistence type="predicted"/>
<dbReference type="EMBL" id="JAHFXF010000170">
    <property type="protein sequence ID" value="KAG9694173.1"/>
    <property type="molecule type" value="Genomic_DNA"/>
</dbReference>
<sequence>MKSTSANGGRPSTNLVQLASGKTLIASSTRTRTPFLEFTVNEVNALCKCISPIAKATPSKHKRGEATGGEAILSRSASSAVCSAEHTIVFEHQKVFFEHQDKVIFQYFQGHLNNLEVDTLELEVYKPVKGNIKHSKSFYELEVLIQH</sequence>
<reference evidence="1" key="1">
    <citation type="journal article" date="2021" name="J Fungi (Basel)">
        <title>Virulence traits and population genomics of the black yeast Aureobasidium melanogenum.</title>
        <authorList>
            <person name="Cernosa A."/>
            <person name="Sun X."/>
            <person name="Gostincar C."/>
            <person name="Fang C."/>
            <person name="Gunde-Cimerman N."/>
            <person name="Song Z."/>
        </authorList>
    </citation>
    <scope>NUCLEOTIDE SEQUENCE</scope>
    <source>
        <strain evidence="1">EXF-9911</strain>
    </source>
</reference>
<name>A0A9P8EPH5_AURME</name>
<dbReference type="AlphaFoldDB" id="A0A9P8EPH5"/>
<organism evidence="1 2">
    <name type="scientific">Aureobasidium melanogenum</name>
    <name type="common">Aureobasidium pullulans var. melanogenum</name>
    <dbReference type="NCBI Taxonomy" id="46634"/>
    <lineage>
        <taxon>Eukaryota</taxon>
        <taxon>Fungi</taxon>
        <taxon>Dikarya</taxon>
        <taxon>Ascomycota</taxon>
        <taxon>Pezizomycotina</taxon>
        <taxon>Dothideomycetes</taxon>
        <taxon>Dothideomycetidae</taxon>
        <taxon>Dothideales</taxon>
        <taxon>Saccotheciaceae</taxon>
        <taxon>Aureobasidium</taxon>
    </lineage>
</organism>
<gene>
    <name evidence="1" type="ORF">KCU76_g5445</name>
</gene>
<evidence type="ECO:0000313" key="2">
    <source>
        <dbReference type="Proteomes" id="UP000779574"/>
    </source>
</evidence>
<protein>
    <submittedName>
        <fullName evidence="1">Uncharacterized protein</fullName>
    </submittedName>
</protein>
<reference evidence="1" key="2">
    <citation type="submission" date="2021-08" db="EMBL/GenBank/DDBJ databases">
        <authorList>
            <person name="Gostincar C."/>
            <person name="Sun X."/>
            <person name="Song Z."/>
            <person name="Gunde-Cimerman N."/>
        </authorList>
    </citation>
    <scope>NUCLEOTIDE SEQUENCE</scope>
    <source>
        <strain evidence="1">EXF-9911</strain>
    </source>
</reference>
<accession>A0A9P8EPH5</accession>
<dbReference type="Proteomes" id="UP000779574">
    <property type="component" value="Unassembled WGS sequence"/>
</dbReference>
<evidence type="ECO:0000313" key="1">
    <source>
        <dbReference type="EMBL" id="KAG9694173.1"/>
    </source>
</evidence>
<feature type="non-terminal residue" evidence="1">
    <location>
        <position position="147"/>
    </location>
</feature>
<comment type="caution">
    <text evidence="1">The sequence shown here is derived from an EMBL/GenBank/DDBJ whole genome shotgun (WGS) entry which is preliminary data.</text>
</comment>